<evidence type="ECO:0000256" key="1">
    <source>
        <dbReference type="ARBA" id="ARBA00004141"/>
    </source>
</evidence>
<feature type="transmembrane region" description="Helical" evidence="6">
    <location>
        <begin position="186"/>
        <end position="211"/>
    </location>
</feature>
<proteinExistence type="inferred from homology"/>
<accession>A0AAE0XCY0</accession>
<dbReference type="EMBL" id="JAULSO010000002">
    <property type="protein sequence ID" value="KAK3690176.1"/>
    <property type="molecule type" value="Genomic_DNA"/>
</dbReference>
<evidence type="ECO:0000313" key="9">
    <source>
        <dbReference type="Proteomes" id="UP001270362"/>
    </source>
</evidence>
<reference evidence="8" key="2">
    <citation type="submission" date="2023-06" db="EMBL/GenBank/DDBJ databases">
        <authorList>
            <consortium name="Lawrence Berkeley National Laboratory"/>
            <person name="Haridas S."/>
            <person name="Hensen N."/>
            <person name="Bonometti L."/>
            <person name="Westerberg I."/>
            <person name="Brannstrom I.O."/>
            <person name="Guillou S."/>
            <person name="Cros-Aarteil S."/>
            <person name="Calhoun S."/>
            <person name="Kuo A."/>
            <person name="Mondo S."/>
            <person name="Pangilinan J."/>
            <person name="Riley R."/>
            <person name="Labutti K."/>
            <person name="Andreopoulos B."/>
            <person name="Lipzen A."/>
            <person name="Chen C."/>
            <person name="Yanf M."/>
            <person name="Daum C."/>
            <person name="Ng V."/>
            <person name="Clum A."/>
            <person name="Steindorff A."/>
            <person name="Ohm R."/>
            <person name="Martin F."/>
            <person name="Silar P."/>
            <person name="Natvig D."/>
            <person name="Lalanne C."/>
            <person name="Gautier V."/>
            <person name="Ament-Velasquez S.L."/>
            <person name="Kruys A."/>
            <person name="Hutchinson M.I."/>
            <person name="Powell A.J."/>
            <person name="Barry K."/>
            <person name="Miller A.N."/>
            <person name="Grigoriev I.V."/>
            <person name="Debuchy R."/>
            <person name="Gladieux P."/>
            <person name="Thoren M.H."/>
            <person name="Johannesson H."/>
        </authorList>
    </citation>
    <scope>NUCLEOTIDE SEQUENCE</scope>
    <source>
        <strain evidence="8">CBS 314.62</strain>
    </source>
</reference>
<feature type="domain" description="Rhodopsin" evidence="7">
    <location>
        <begin position="50"/>
        <end position="284"/>
    </location>
</feature>
<evidence type="ECO:0000256" key="6">
    <source>
        <dbReference type="SAM" id="Phobius"/>
    </source>
</evidence>
<dbReference type="InterPro" id="IPR049326">
    <property type="entry name" value="Rhodopsin_dom_fungi"/>
</dbReference>
<gene>
    <name evidence="8" type="ORF">B0T22DRAFT_515248</name>
</gene>
<feature type="transmembrane region" description="Helical" evidence="6">
    <location>
        <begin position="145"/>
        <end position="166"/>
    </location>
</feature>
<evidence type="ECO:0000256" key="2">
    <source>
        <dbReference type="ARBA" id="ARBA00022692"/>
    </source>
</evidence>
<evidence type="ECO:0000313" key="8">
    <source>
        <dbReference type="EMBL" id="KAK3690176.1"/>
    </source>
</evidence>
<protein>
    <recommendedName>
        <fullName evidence="7">Rhodopsin domain-containing protein</fullName>
    </recommendedName>
</protein>
<dbReference type="PANTHER" id="PTHR33048">
    <property type="entry name" value="PTH11-LIKE INTEGRAL MEMBRANE PROTEIN (AFU_ORTHOLOGUE AFUA_5G11245)"/>
    <property type="match status" value="1"/>
</dbReference>
<dbReference type="InterPro" id="IPR052337">
    <property type="entry name" value="SAT4-like"/>
</dbReference>
<dbReference type="Proteomes" id="UP001270362">
    <property type="component" value="Unassembled WGS sequence"/>
</dbReference>
<name>A0AAE0XCY0_9PEZI</name>
<feature type="transmembrane region" description="Helical" evidence="6">
    <location>
        <begin position="260"/>
        <end position="279"/>
    </location>
</feature>
<dbReference type="Pfam" id="PF20684">
    <property type="entry name" value="Fung_rhodopsin"/>
    <property type="match status" value="1"/>
</dbReference>
<evidence type="ECO:0000259" key="7">
    <source>
        <dbReference type="Pfam" id="PF20684"/>
    </source>
</evidence>
<dbReference type="PANTHER" id="PTHR33048:SF47">
    <property type="entry name" value="INTEGRAL MEMBRANE PROTEIN-RELATED"/>
    <property type="match status" value="1"/>
</dbReference>
<feature type="transmembrane region" description="Helical" evidence="6">
    <location>
        <begin position="223"/>
        <end position="248"/>
    </location>
</feature>
<keyword evidence="2 6" id="KW-0812">Transmembrane</keyword>
<evidence type="ECO:0000256" key="3">
    <source>
        <dbReference type="ARBA" id="ARBA00022989"/>
    </source>
</evidence>
<reference evidence="8" key="1">
    <citation type="journal article" date="2023" name="Mol. Phylogenet. Evol.">
        <title>Genome-scale phylogeny and comparative genomics of the fungal order Sordariales.</title>
        <authorList>
            <person name="Hensen N."/>
            <person name="Bonometti L."/>
            <person name="Westerberg I."/>
            <person name="Brannstrom I.O."/>
            <person name="Guillou S."/>
            <person name="Cros-Aarteil S."/>
            <person name="Calhoun S."/>
            <person name="Haridas S."/>
            <person name="Kuo A."/>
            <person name="Mondo S."/>
            <person name="Pangilinan J."/>
            <person name="Riley R."/>
            <person name="LaButti K."/>
            <person name="Andreopoulos B."/>
            <person name="Lipzen A."/>
            <person name="Chen C."/>
            <person name="Yan M."/>
            <person name="Daum C."/>
            <person name="Ng V."/>
            <person name="Clum A."/>
            <person name="Steindorff A."/>
            <person name="Ohm R.A."/>
            <person name="Martin F."/>
            <person name="Silar P."/>
            <person name="Natvig D.O."/>
            <person name="Lalanne C."/>
            <person name="Gautier V."/>
            <person name="Ament-Velasquez S.L."/>
            <person name="Kruys A."/>
            <person name="Hutchinson M.I."/>
            <person name="Powell A.J."/>
            <person name="Barry K."/>
            <person name="Miller A.N."/>
            <person name="Grigoriev I.V."/>
            <person name="Debuchy R."/>
            <person name="Gladieux P."/>
            <person name="Hiltunen Thoren M."/>
            <person name="Johannesson H."/>
        </authorList>
    </citation>
    <scope>NUCLEOTIDE SEQUENCE</scope>
    <source>
        <strain evidence="8">CBS 314.62</strain>
    </source>
</reference>
<dbReference type="AlphaFoldDB" id="A0AAE0XCY0"/>
<feature type="transmembrane region" description="Helical" evidence="6">
    <location>
        <begin position="105"/>
        <end position="133"/>
    </location>
</feature>
<organism evidence="8 9">
    <name type="scientific">Podospora appendiculata</name>
    <dbReference type="NCBI Taxonomy" id="314037"/>
    <lineage>
        <taxon>Eukaryota</taxon>
        <taxon>Fungi</taxon>
        <taxon>Dikarya</taxon>
        <taxon>Ascomycota</taxon>
        <taxon>Pezizomycotina</taxon>
        <taxon>Sordariomycetes</taxon>
        <taxon>Sordariomycetidae</taxon>
        <taxon>Sordariales</taxon>
        <taxon>Podosporaceae</taxon>
        <taxon>Podospora</taxon>
    </lineage>
</organism>
<evidence type="ECO:0000256" key="4">
    <source>
        <dbReference type="ARBA" id="ARBA00023136"/>
    </source>
</evidence>
<feature type="transmembrane region" description="Helical" evidence="6">
    <location>
        <begin position="66"/>
        <end position="85"/>
    </location>
</feature>
<sequence>MNSTQQGAIVGSGPPPPGVTPNFVDPESIASHLIIVAVVFPVATACLLGLRLYTALFIVKRRHLDDYFIVAAFASAVVNSIINIIQTKNGVGLHMWDVPFTSFKAFMKLGAIGGASTFSLSTLLTKISILLFYLRFSVDRAFRSAVYVVMLVVVGYTVPMGLGSLYQCQPMEKYWDFTVPGTCMNIQALYDATCVLNTITDFAVLILPVWLLRPMRVPLSRKIGVLLILMAGGFISTMRTVAVFVGAADTDLTWHYVNNLIWFIVEMYVGIICACLPCLKPFIRCHFPCILGICAGVDDGPVGSSLSLSVPIDNAAAGNEMVELLLHLGAAVDGPNSARHAESWPLFHVLALNPAEGTDDTLTTVQILLGHHASMTTDGPCSAMFAYLKQIMDWCQEEDGAKWVVPKGWLEIARLLLDRGAAAGASDDLWREMFLKASRGGLRVSGELLAWMFIYFHDRDGWLVTEELGAVPCQARRPGGGGHRVGGGLGVRAGRAG</sequence>
<evidence type="ECO:0000256" key="5">
    <source>
        <dbReference type="ARBA" id="ARBA00038359"/>
    </source>
</evidence>
<comment type="subcellular location">
    <subcellularLocation>
        <location evidence="1">Membrane</location>
        <topology evidence="1">Multi-pass membrane protein</topology>
    </subcellularLocation>
</comment>
<dbReference type="GO" id="GO:0016020">
    <property type="term" value="C:membrane"/>
    <property type="evidence" value="ECO:0007669"/>
    <property type="project" value="UniProtKB-SubCell"/>
</dbReference>
<keyword evidence="9" id="KW-1185">Reference proteome</keyword>
<comment type="similarity">
    <text evidence="5">Belongs to the SAT4 family.</text>
</comment>
<comment type="caution">
    <text evidence="8">The sequence shown here is derived from an EMBL/GenBank/DDBJ whole genome shotgun (WGS) entry which is preliminary data.</text>
</comment>
<feature type="transmembrane region" description="Helical" evidence="6">
    <location>
        <begin position="29"/>
        <end position="54"/>
    </location>
</feature>
<keyword evidence="3 6" id="KW-1133">Transmembrane helix</keyword>
<keyword evidence="4 6" id="KW-0472">Membrane</keyword>